<dbReference type="InterPro" id="IPR029000">
    <property type="entry name" value="Cyclophilin-like_dom_sf"/>
</dbReference>
<keyword evidence="4" id="KW-0648">Protein biosynthesis</keyword>
<dbReference type="Gene3D" id="2.40.30.10">
    <property type="entry name" value="Translation factors"/>
    <property type="match status" value="1"/>
</dbReference>
<dbReference type="PANTHER" id="PTHR44830">
    <property type="entry name" value="ELONGATION FACTOR 1 ALPHA"/>
    <property type="match status" value="1"/>
</dbReference>
<gene>
    <name evidence="7" type="ORF">CQW23_10138</name>
</gene>
<evidence type="ECO:0000256" key="3">
    <source>
        <dbReference type="ARBA" id="ARBA00022768"/>
    </source>
</evidence>
<dbReference type="Proteomes" id="UP000224567">
    <property type="component" value="Unassembled WGS sequence"/>
</dbReference>
<keyword evidence="8" id="KW-1185">Reference proteome</keyword>
<dbReference type="GO" id="GO:0003755">
    <property type="term" value="F:peptidyl-prolyl cis-trans isomerase activity"/>
    <property type="evidence" value="ECO:0007669"/>
    <property type="project" value="InterPro"/>
</dbReference>
<comment type="caution">
    <text evidence="7">The sequence shown here is derived from an EMBL/GenBank/DDBJ whole genome shotgun (WGS) entry which is preliminary data.</text>
</comment>
<dbReference type="Pfam" id="PF00160">
    <property type="entry name" value="Pro_isomerase"/>
    <property type="match status" value="1"/>
</dbReference>
<evidence type="ECO:0000313" key="8">
    <source>
        <dbReference type="Proteomes" id="UP000224567"/>
    </source>
</evidence>
<reference evidence="7 8" key="1">
    <citation type="journal article" date="2017" name="Genome Biol.">
        <title>New reference genome sequences of hot pepper reveal the massive evolution of plant disease-resistance genes by retroduplication.</title>
        <authorList>
            <person name="Kim S."/>
            <person name="Park J."/>
            <person name="Yeom S.I."/>
            <person name="Kim Y.M."/>
            <person name="Seo E."/>
            <person name="Kim K.T."/>
            <person name="Kim M.S."/>
            <person name="Lee J.M."/>
            <person name="Cheong K."/>
            <person name="Shin H.S."/>
            <person name="Kim S.B."/>
            <person name="Han K."/>
            <person name="Lee J."/>
            <person name="Park M."/>
            <person name="Lee H.A."/>
            <person name="Lee H.Y."/>
            <person name="Lee Y."/>
            <person name="Oh S."/>
            <person name="Lee J.H."/>
            <person name="Choi E."/>
            <person name="Choi E."/>
            <person name="Lee S.E."/>
            <person name="Jeon J."/>
            <person name="Kim H."/>
            <person name="Choi G."/>
            <person name="Song H."/>
            <person name="Lee J."/>
            <person name="Lee S.C."/>
            <person name="Kwon J.K."/>
            <person name="Lee H.Y."/>
            <person name="Koo N."/>
            <person name="Hong Y."/>
            <person name="Kim R.W."/>
            <person name="Kang W.H."/>
            <person name="Huh J.H."/>
            <person name="Kang B.C."/>
            <person name="Yang T.J."/>
            <person name="Lee Y.H."/>
            <person name="Bennetzen J.L."/>
            <person name="Choi D."/>
        </authorList>
    </citation>
    <scope>NUCLEOTIDE SEQUENCE [LARGE SCALE GENOMIC DNA]</scope>
    <source>
        <strain evidence="8">cv. PBC81</strain>
    </source>
</reference>
<dbReference type="CDD" id="cd03705">
    <property type="entry name" value="EF1_alpha_III"/>
    <property type="match status" value="1"/>
</dbReference>
<reference evidence="8" key="2">
    <citation type="journal article" date="2017" name="J. Anim. Genet.">
        <title>Multiple reference genome sequences of hot pepper reveal the massive evolution of plant disease resistance genes by retroduplication.</title>
        <authorList>
            <person name="Kim S."/>
            <person name="Park J."/>
            <person name="Yeom S.-I."/>
            <person name="Kim Y.-M."/>
            <person name="Seo E."/>
            <person name="Kim K.-T."/>
            <person name="Kim M.-S."/>
            <person name="Lee J.M."/>
            <person name="Cheong K."/>
            <person name="Shin H.-S."/>
            <person name="Kim S.-B."/>
            <person name="Han K."/>
            <person name="Lee J."/>
            <person name="Park M."/>
            <person name="Lee H.-A."/>
            <person name="Lee H.-Y."/>
            <person name="Lee Y."/>
            <person name="Oh S."/>
            <person name="Lee J.H."/>
            <person name="Choi E."/>
            <person name="Choi E."/>
            <person name="Lee S.E."/>
            <person name="Jeon J."/>
            <person name="Kim H."/>
            <person name="Choi G."/>
            <person name="Song H."/>
            <person name="Lee J."/>
            <person name="Lee S.-C."/>
            <person name="Kwon J.-K."/>
            <person name="Lee H.-Y."/>
            <person name="Koo N."/>
            <person name="Hong Y."/>
            <person name="Kim R.W."/>
            <person name="Kang W.-H."/>
            <person name="Huh J.H."/>
            <person name="Kang B.-C."/>
            <person name="Yang T.-J."/>
            <person name="Lee Y.-H."/>
            <person name="Bennetzen J.L."/>
            <person name="Choi D."/>
        </authorList>
    </citation>
    <scope>NUCLEOTIDE SEQUENCE [LARGE SCALE GENOMIC DNA]</scope>
    <source>
        <strain evidence="8">cv. PBC81</strain>
    </source>
</reference>
<dbReference type="EMBL" id="MLFT02000004">
    <property type="protein sequence ID" value="PHT50391.1"/>
    <property type="molecule type" value="Genomic_DNA"/>
</dbReference>
<protein>
    <submittedName>
        <fullName evidence="7">Elongation factor 1-alpha</fullName>
    </submittedName>
</protein>
<dbReference type="Gene3D" id="2.40.100.10">
    <property type="entry name" value="Cyclophilin-like"/>
    <property type="match status" value="1"/>
</dbReference>
<dbReference type="FunFam" id="2.40.30.10:FF:000005">
    <property type="entry name" value="Elongation factor 1-alpha"/>
    <property type="match status" value="1"/>
</dbReference>
<dbReference type="PROSITE" id="PS50072">
    <property type="entry name" value="CSA_PPIASE_2"/>
    <property type="match status" value="1"/>
</dbReference>
<feature type="domain" description="PPIase cyclophilin-type" evidence="6">
    <location>
        <begin position="1"/>
        <end position="49"/>
    </location>
</feature>
<keyword evidence="3 7" id="KW-0251">Elongation factor</keyword>
<dbReference type="PANTHER" id="PTHR44830:SF1">
    <property type="entry name" value="TR-TYPE G DOMAIN-CONTAINING PROTEIN"/>
    <property type="match status" value="1"/>
</dbReference>
<proteinExistence type="inferred from homology"/>
<dbReference type="AlphaFoldDB" id="A0A2G2WYX5"/>
<dbReference type="GO" id="GO:0005525">
    <property type="term" value="F:GTP binding"/>
    <property type="evidence" value="ECO:0007669"/>
    <property type="project" value="UniProtKB-KW"/>
</dbReference>
<keyword evidence="5" id="KW-0342">GTP-binding</keyword>
<dbReference type="InterPro" id="IPR054696">
    <property type="entry name" value="GTP-eEF1A_C"/>
</dbReference>
<dbReference type="InterPro" id="IPR009001">
    <property type="entry name" value="Transl_elong_EF1A/Init_IF2_C"/>
</dbReference>
<name>A0A2G2WYX5_CAPBA</name>
<sequence length="261" mass="29284">MLWRLTLDGKHVVFAKVIKGMGVVRSIEHVTTGDNNCLTVDVNIVDCGEMLEGNNDGTADFFKDRDLYPDWPTDLENNTDDLPWWNKELESIKAFDRSAYLGRMKSHNFSNSSASFVFMSYNYRLCMSLILAAKGAASFTAQVIIVNHPGQIGNGYAPVLDCHTSHIAVKFAEILTKIDRRSDKELEKEPKFLKNGNAGMVKMIPTKPMVVETFVEYPPLGCFAVRDMRQTVVLSRMLTRRTQLVPRSPSCPEEGKVNSAV</sequence>
<evidence type="ECO:0000256" key="1">
    <source>
        <dbReference type="ARBA" id="ARBA00007249"/>
    </source>
</evidence>
<keyword evidence="2" id="KW-0547">Nucleotide-binding</keyword>
<dbReference type="Pfam" id="PF22594">
    <property type="entry name" value="GTP-eEF1A_C"/>
    <property type="match status" value="1"/>
</dbReference>
<dbReference type="STRING" id="33114.A0A2G2WYX5"/>
<accession>A0A2G2WYX5</accession>
<evidence type="ECO:0000256" key="4">
    <source>
        <dbReference type="ARBA" id="ARBA00022917"/>
    </source>
</evidence>
<dbReference type="GO" id="GO:0003746">
    <property type="term" value="F:translation elongation factor activity"/>
    <property type="evidence" value="ECO:0007669"/>
    <property type="project" value="UniProtKB-KW"/>
</dbReference>
<dbReference type="OrthoDB" id="5570111at2759"/>
<comment type="similarity">
    <text evidence="1">Belongs to the TRAFAC class translation factor GTPase superfamily. Classic translation factor GTPase family. EF-Tu/EF-1A subfamily.</text>
</comment>
<evidence type="ECO:0000256" key="5">
    <source>
        <dbReference type="ARBA" id="ARBA00023134"/>
    </source>
</evidence>
<evidence type="ECO:0000313" key="7">
    <source>
        <dbReference type="EMBL" id="PHT50391.1"/>
    </source>
</evidence>
<organism evidence="7 8">
    <name type="scientific">Capsicum baccatum</name>
    <name type="common">Peruvian pepper</name>
    <dbReference type="NCBI Taxonomy" id="33114"/>
    <lineage>
        <taxon>Eukaryota</taxon>
        <taxon>Viridiplantae</taxon>
        <taxon>Streptophyta</taxon>
        <taxon>Embryophyta</taxon>
        <taxon>Tracheophyta</taxon>
        <taxon>Spermatophyta</taxon>
        <taxon>Magnoliopsida</taxon>
        <taxon>eudicotyledons</taxon>
        <taxon>Gunneridae</taxon>
        <taxon>Pentapetalae</taxon>
        <taxon>asterids</taxon>
        <taxon>lamiids</taxon>
        <taxon>Solanales</taxon>
        <taxon>Solanaceae</taxon>
        <taxon>Solanoideae</taxon>
        <taxon>Capsiceae</taxon>
        <taxon>Capsicum</taxon>
    </lineage>
</organism>
<dbReference type="SUPFAM" id="SSF50465">
    <property type="entry name" value="EF-Tu/eEF-1alpha/eIF2-gamma C-terminal domain"/>
    <property type="match status" value="1"/>
</dbReference>
<evidence type="ECO:0000256" key="2">
    <source>
        <dbReference type="ARBA" id="ARBA00022741"/>
    </source>
</evidence>
<evidence type="ECO:0000259" key="6">
    <source>
        <dbReference type="PROSITE" id="PS50072"/>
    </source>
</evidence>
<dbReference type="InterPro" id="IPR002130">
    <property type="entry name" value="Cyclophilin-type_PPIase_dom"/>
</dbReference>
<dbReference type="SUPFAM" id="SSF50891">
    <property type="entry name" value="Cyclophilin-like"/>
    <property type="match status" value="1"/>
</dbReference>